<reference evidence="3 4" key="1">
    <citation type="journal article" date="2020" name="Nat. Commun.">
        <title>The structures of two archaeal type IV pili illuminate evolutionary relationships.</title>
        <authorList>
            <person name="Wang F."/>
            <person name="Baquero D.P."/>
            <person name="Su Z."/>
            <person name="Beltran L.C."/>
            <person name="Prangishvili D."/>
            <person name="Krupovic M."/>
            <person name="Egelman E.H."/>
        </authorList>
    </citation>
    <scope>NUCLEOTIDE SEQUENCE [LARGE SCALE GENOMIC DNA]</scope>
    <source>
        <strain evidence="3 4">POZ149</strain>
    </source>
</reference>
<dbReference type="Gene3D" id="1.50.10.10">
    <property type="match status" value="1"/>
</dbReference>
<dbReference type="InterPro" id="IPR006775">
    <property type="entry name" value="GH116_catalytic"/>
</dbReference>
<dbReference type="GO" id="GO:0005975">
    <property type="term" value="P:carbohydrate metabolic process"/>
    <property type="evidence" value="ECO:0007669"/>
    <property type="project" value="InterPro"/>
</dbReference>
<dbReference type="InterPro" id="IPR024462">
    <property type="entry name" value="GH116_N"/>
</dbReference>
<dbReference type="Pfam" id="PF12215">
    <property type="entry name" value="Glyco_hydr_116N"/>
    <property type="match status" value="1"/>
</dbReference>
<accession>A0A7S9NQE4</accession>
<feature type="domain" description="Glycosyl-hydrolase family 116 N-terminal" evidence="2">
    <location>
        <begin position="13"/>
        <end position="292"/>
    </location>
</feature>
<dbReference type="PANTHER" id="PTHR12654:SF0">
    <property type="entry name" value="NON-LYSOSOMAL GLUCOSYLCERAMIDASE"/>
    <property type="match status" value="1"/>
</dbReference>
<gene>
    <name evidence="3" type="ORF">HFC64_02535</name>
</gene>
<protein>
    <recommendedName>
        <fullName evidence="5">Glycosyl-hydrolase family 116 catalytic region domain-containing protein</fullName>
    </recommendedName>
</protein>
<sequence>MVTYTDKDRIVAGVPLGGIGTGKLEIDNKVRITNITIRNNWGNPIKLLRGFHIYIKPKDKRGFLFQKDSGLYKVSEFRGEILYEGKYPVVTVKGKNDDVEVVLEAFSSIIPRDVKNSSLPAVGISLRVKGSREGIVAISFPNIVGSVSIGRLNERIRNGVIHKNIKANDYDPAKGNTSLISENVSKIITQYNLKRKPSETINFWLSQYENEEPWVKLDREEEVTDDPHEVTGHRDDPASILISNYSEGDEIRYVFAWYFTGKHVFYPYGHYYENFFKDSLEVAKYFLDNFNELRNKIFHNIVNVKDWLGDAIINSAYILSSNTWLDEKGRFAIYEAPQNCPYLGTIGACYEFGSLPVILMFPELEKSFLKLLIRHIREDGYVPHDLGYHSLDSPIDGTTSPPRWKDMNPSLILLVYRYFKFTNDIEFLKEVYPILVKVMDWELRQCKGNLPFMEGEMDNAFDATIIKGHDSYTSSLFIGSLIAMREIAKLVGDSNYVDFISEKLSSAREAFRRMFNGRYFKAWDSVDNASFLAQLYGEWFTTLVGLEDIVEEDIIKKALESIIRLNGNASPHCVPNLVDDNGKIVGLSVQTYSSWPRMVFAICWLAYKKGVGDLSFCKKEWDNLVKNGMVWDQPSRINGYNGKAEMNYLDHYIGSPSPWSFLF</sequence>
<dbReference type="Proteomes" id="UP000594632">
    <property type="component" value="Chromosome"/>
</dbReference>
<name>A0A7S9NQE4_SACSO</name>
<dbReference type="InterPro" id="IPR052566">
    <property type="entry name" value="Non-lysos_glucosylceramidase"/>
</dbReference>
<dbReference type="GO" id="GO:0008422">
    <property type="term" value="F:beta-glucosidase activity"/>
    <property type="evidence" value="ECO:0007669"/>
    <property type="project" value="TreeGrafter"/>
</dbReference>
<dbReference type="AlphaFoldDB" id="A0A7S9NQE4"/>
<dbReference type="InterPro" id="IPR012341">
    <property type="entry name" value="6hp_glycosidase-like_sf"/>
</dbReference>
<feature type="domain" description="Glycosyl-hydrolase family 116 catalytic region" evidence="1">
    <location>
        <begin position="329"/>
        <end position="661"/>
    </location>
</feature>
<dbReference type="RefSeq" id="WP_010923346.1">
    <property type="nucleotide sequence ID" value="NC_002754.1"/>
</dbReference>
<dbReference type="SUPFAM" id="SSF48208">
    <property type="entry name" value="Six-hairpin glycosidases"/>
    <property type="match status" value="1"/>
</dbReference>
<dbReference type="EMBL" id="CP050869">
    <property type="protein sequence ID" value="QPG48958.1"/>
    <property type="molecule type" value="Genomic_DNA"/>
</dbReference>
<dbReference type="Pfam" id="PF04685">
    <property type="entry name" value="DUF608"/>
    <property type="match status" value="1"/>
</dbReference>
<evidence type="ECO:0000259" key="1">
    <source>
        <dbReference type="Pfam" id="PF04685"/>
    </source>
</evidence>
<evidence type="ECO:0008006" key="5">
    <source>
        <dbReference type="Google" id="ProtNLM"/>
    </source>
</evidence>
<evidence type="ECO:0000313" key="4">
    <source>
        <dbReference type="Proteomes" id="UP000594632"/>
    </source>
</evidence>
<organism evidence="3 4">
    <name type="scientific">Saccharolobus solfataricus</name>
    <name type="common">Sulfolobus solfataricus</name>
    <dbReference type="NCBI Taxonomy" id="2287"/>
    <lineage>
        <taxon>Archaea</taxon>
        <taxon>Thermoproteota</taxon>
        <taxon>Thermoprotei</taxon>
        <taxon>Sulfolobales</taxon>
        <taxon>Sulfolobaceae</taxon>
        <taxon>Saccharolobus</taxon>
    </lineage>
</organism>
<evidence type="ECO:0000259" key="2">
    <source>
        <dbReference type="Pfam" id="PF12215"/>
    </source>
</evidence>
<evidence type="ECO:0000313" key="3">
    <source>
        <dbReference type="EMBL" id="QPG48958.1"/>
    </source>
</evidence>
<proteinExistence type="predicted"/>
<dbReference type="PANTHER" id="PTHR12654">
    <property type="entry name" value="BILE ACID BETA-GLUCOSIDASE-RELATED"/>
    <property type="match status" value="1"/>
</dbReference>
<dbReference type="InterPro" id="IPR008928">
    <property type="entry name" value="6-hairpin_glycosidase_sf"/>
</dbReference>